<name>A0A2A4FH83_9BURK</name>
<gene>
    <name evidence="1" type="ORF">BZL54_12820</name>
</gene>
<organism evidence="1 2">
    <name type="scientific">Burkholderia ubonensis subsp. mesacidophila</name>
    <dbReference type="NCBI Taxonomy" id="265293"/>
    <lineage>
        <taxon>Bacteria</taxon>
        <taxon>Pseudomonadati</taxon>
        <taxon>Pseudomonadota</taxon>
        <taxon>Betaproteobacteria</taxon>
        <taxon>Burkholderiales</taxon>
        <taxon>Burkholderiaceae</taxon>
        <taxon>Burkholderia</taxon>
        <taxon>Burkholderia cepacia complex</taxon>
    </lineage>
</organism>
<accession>A0A2A4FH83</accession>
<dbReference type="GeneID" id="69000404"/>
<reference evidence="1 2" key="1">
    <citation type="submission" date="2017-01" db="EMBL/GenBank/DDBJ databases">
        <title>Whole-Genome Shotgun Sequencing of Two beta-Proteobacterial Species in Search of the Bulgecin Biosynthetic Cluster.</title>
        <authorList>
            <person name="Horsman M.E."/>
            <person name="Marous D.R."/>
            <person name="Li R."/>
            <person name="Oliver R.A."/>
            <person name="Byun B."/>
            <person name="Emrich S.J."/>
            <person name="Boggess B."/>
            <person name="Townsend C.A."/>
            <person name="Mobashery S."/>
        </authorList>
    </citation>
    <scope>NUCLEOTIDE SEQUENCE [LARGE SCALE GENOMIC DNA]</scope>
    <source>
        <strain evidence="1 2">ATCC 31433</strain>
    </source>
</reference>
<dbReference type="Proteomes" id="UP000217994">
    <property type="component" value="Unassembled WGS sequence"/>
</dbReference>
<proteinExistence type="predicted"/>
<comment type="caution">
    <text evidence="1">The sequence shown here is derived from an EMBL/GenBank/DDBJ whole genome shotgun (WGS) entry which is preliminary data.</text>
</comment>
<dbReference type="RefSeq" id="WP_084904825.1">
    <property type="nucleotide sequence ID" value="NZ_CP020737.1"/>
</dbReference>
<evidence type="ECO:0000313" key="1">
    <source>
        <dbReference type="EMBL" id="PCE31978.1"/>
    </source>
</evidence>
<sequence length="85" mass="8922">MNSTEQAIADYQGAVKHLLQAAFDQQRVENPDAYGNCSLVLQSGGMAQVRSSAMMGGVLETVISVVDAAGESVEVARLETGVVNH</sequence>
<protein>
    <submittedName>
        <fullName evidence="1">Uncharacterized protein</fullName>
    </submittedName>
</protein>
<dbReference type="AlphaFoldDB" id="A0A2A4FH83"/>
<evidence type="ECO:0000313" key="2">
    <source>
        <dbReference type="Proteomes" id="UP000217994"/>
    </source>
</evidence>
<dbReference type="EMBL" id="MTZU01000032">
    <property type="protein sequence ID" value="PCE31978.1"/>
    <property type="molecule type" value="Genomic_DNA"/>
</dbReference>